<reference evidence="2 3" key="1">
    <citation type="submission" date="2014-04" db="EMBL/GenBank/DDBJ databases">
        <authorList>
            <consortium name="DOE Joint Genome Institute"/>
            <person name="Kuo A."/>
            <person name="Kohler A."/>
            <person name="Nagy L.G."/>
            <person name="Floudas D."/>
            <person name="Copeland A."/>
            <person name="Barry K.W."/>
            <person name="Cichocki N."/>
            <person name="Veneault-Fourrey C."/>
            <person name="LaButti K."/>
            <person name="Lindquist E.A."/>
            <person name="Lipzen A."/>
            <person name="Lundell T."/>
            <person name="Morin E."/>
            <person name="Murat C."/>
            <person name="Sun H."/>
            <person name="Tunlid A."/>
            <person name="Henrissat B."/>
            <person name="Grigoriev I.V."/>
            <person name="Hibbett D.S."/>
            <person name="Martin F."/>
            <person name="Nordberg H.P."/>
            <person name="Cantor M.N."/>
            <person name="Hua S.X."/>
        </authorList>
    </citation>
    <scope>NUCLEOTIDE SEQUENCE [LARGE SCALE GENOMIC DNA]</scope>
    <source>
        <strain evidence="2 3">Foug A</strain>
    </source>
</reference>
<accession>A0A0C3E843</accession>
<dbReference type="InParanoid" id="A0A0C3E843"/>
<reference evidence="3" key="2">
    <citation type="submission" date="2015-01" db="EMBL/GenBank/DDBJ databases">
        <title>Evolutionary Origins and Diversification of the Mycorrhizal Mutualists.</title>
        <authorList>
            <consortium name="DOE Joint Genome Institute"/>
            <consortium name="Mycorrhizal Genomics Consortium"/>
            <person name="Kohler A."/>
            <person name="Kuo A."/>
            <person name="Nagy L.G."/>
            <person name="Floudas D."/>
            <person name="Copeland A."/>
            <person name="Barry K.W."/>
            <person name="Cichocki N."/>
            <person name="Veneault-Fourrey C."/>
            <person name="LaButti K."/>
            <person name="Lindquist E.A."/>
            <person name="Lipzen A."/>
            <person name="Lundell T."/>
            <person name="Morin E."/>
            <person name="Murat C."/>
            <person name="Riley R."/>
            <person name="Ohm R."/>
            <person name="Sun H."/>
            <person name="Tunlid A."/>
            <person name="Henrissat B."/>
            <person name="Grigoriev I.V."/>
            <person name="Hibbett D.S."/>
            <person name="Martin F."/>
        </authorList>
    </citation>
    <scope>NUCLEOTIDE SEQUENCE [LARGE SCALE GENOMIC DNA]</scope>
    <source>
        <strain evidence="3">Foug A</strain>
    </source>
</reference>
<feature type="transmembrane region" description="Helical" evidence="1">
    <location>
        <begin position="6"/>
        <end position="23"/>
    </location>
</feature>
<keyword evidence="1" id="KW-0812">Transmembrane</keyword>
<evidence type="ECO:0000313" key="3">
    <source>
        <dbReference type="Proteomes" id="UP000053989"/>
    </source>
</evidence>
<sequence length="51" mass="5306">MAGYIIVSFLLVMLVGVGVGAYVRGCLVESARGAHLFPGLSTLSARGRINL</sequence>
<organism evidence="2 3">
    <name type="scientific">Scleroderma citrinum Foug A</name>
    <dbReference type="NCBI Taxonomy" id="1036808"/>
    <lineage>
        <taxon>Eukaryota</taxon>
        <taxon>Fungi</taxon>
        <taxon>Dikarya</taxon>
        <taxon>Basidiomycota</taxon>
        <taxon>Agaricomycotina</taxon>
        <taxon>Agaricomycetes</taxon>
        <taxon>Agaricomycetidae</taxon>
        <taxon>Boletales</taxon>
        <taxon>Sclerodermatineae</taxon>
        <taxon>Sclerodermataceae</taxon>
        <taxon>Scleroderma</taxon>
    </lineage>
</organism>
<dbReference type="Proteomes" id="UP000053989">
    <property type="component" value="Unassembled WGS sequence"/>
</dbReference>
<keyword evidence="1" id="KW-0472">Membrane</keyword>
<protein>
    <submittedName>
        <fullName evidence="2">Uncharacterized protein</fullName>
    </submittedName>
</protein>
<proteinExistence type="predicted"/>
<evidence type="ECO:0000256" key="1">
    <source>
        <dbReference type="SAM" id="Phobius"/>
    </source>
</evidence>
<name>A0A0C3E843_9AGAM</name>
<evidence type="ECO:0000313" key="2">
    <source>
        <dbReference type="EMBL" id="KIM64146.1"/>
    </source>
</evidence>
<dbReference type="EMBL" id="KN822030">
    <property type="protein sequence ID" value="KIM64146.1"/>
    <property type="molecule type" value="Genomic_DNA"/>
</dbReference>
<keyword evidence="1" id="KW-1133">Transmembrane helix</keyword>
<dbReference type="AlphaFoldDB" id="A0A0C3E843"/>
<gene>
    <name evidence="2" type="ORF">SCLCIDRAFT_1213562</name>
</gene>
<dbReference type="HOGENOM" id="CLU_3107756_0_0_1"/>
<keyword evidence="3" id="KW-1185">Reference proteome</keyword>